<evidence type="ECO:0000313" key="5">
    <source>
        <dbReference type="Proteomes" id="UP000233778"/>
    </source>
</evidence>
<dbReference type="AlphaFoldDB" id="A0A2I5TLW0"/>
<proteinExistence type="predicted"/>
<evidence type="ECO:0000313" key="2">
    <source>
        <dbReference type="EMBL" id="AUH01215.1"/>
    </source>
</evidence>
<dbReference type="Proteomes" id="UP000233778">
    <property type="component" value="Chromosome"/>
</dbReference>
<dbReference type="Gene3D" id="3.40.47.10">
    <property type="match status" value="2"/>
</dbReference>
<dbReference type="GO" id="GO:0004315">
    <property type="term" value="F:3-oxoacyl-[acyl-carrier-protein] synthase activity"/>
    <property type="evidence" value="ECO:0007669"/>
    <property type="project" value="InterPro"/>
</dbReference>
<dbReference type="OrthoDB" id="5850233at2"/>
<organism evidence="3 4">
    <name type="scientific">Serratia sp. (strain ATCC 39006)</name>
    <name type="common">Prodigiosinella confusarubida</name>
    <dbReference type="NCBI Taxonomy" id="104623"/>
    <lineage>
        <taxon>Bacteria</taxon>
        <taxon>Pseudomonadati</taxon>
        <taxon>Pseudomonadota</taxon>
        <taxon>Gammaproteobacteria</taxon>
        <taxon>Enterobacterales</taxon>
        <taxon>Pectobacteriaceae</taxon>
        <taxon>Prodigiosinella</taxon>
    </lineage>
</organism>
<reference evidence="2 5" key="3">
    <citation type="submission" date="2017-11" db="EMBL/GenBank/DDBJ databases">
        <title>Complete genome sequence of Serratia sp. ATCC 39006 LacA.</title>
        <authorList>
            <person name="Hampton H.G."/>
            <person name="Jackson S.A."/>
            <person name="Jauregui R."/>
            <person name="Poulter G.T.M."/>
            <person name="Salmond G.P.C."/>
            <person name="Fineran P.C."/>
        </authorList>
    </citation>
    <scope>NUCLEOTIDE SEQUENCE [LARGE SCALE GENOMIC DNA]</scope>
    <source>
        <strain evidence="2 5">ATCC 39006</strain>
    </source>
</reference>
<reference evidence="3 4" key="1">
    <citation type="journal article" date="2013" name="Genome Announc.">
        <title>Draft genome sequence of Serratia sp. strain ATCC 39006, a model bacterium for analysis of the biosynthesis and regulation of prodigiosin, a carbapenem, and gas vesicles.</title>
        <authorList>
            <person name="Fineran P.C."/>
            <person name="Iglesias Cans M.C."/>
            <person name="Ramsay J.P."/>
            <person name="Wilf N.M."/>
            <person name="Cossyleon D."/>
            <person name="McNeil M.B."/>
            <person name="Williamson N.R."/>
            <person name="Monson R.E."/>
            <person name="Becher S.A."/>
            <person name="Stanton J.A."/>
            <person name="Brugger K."/>
            <person name="Brown S.D."/>
            <person name="Salmond G.P."/>
        </authorList>
    </citation>
    <scope>NUCLEOTIDE SEQUENCE [LARGE SCALE GENOMIC DNA]</scope>
    <source>
        <strain evidence="3">ATCC 39006</strain>
        <strain evidence="4">ATCC 39006 / SC 11482</strain>
    </source>
</reference>
<dbReference type="InterPro" id="IPR013751">
    <property type="entry name" value="ACP_syn_III_N"/>
</dbReference>
<dbReference type="InterPro" id="IPR016039">
    <property type="entry name" value="Thiolase-like"/>
</dbReference>
<sequence length="325" mass="35784">MRIAAFASDIPEHRLDAMEIIQSAGGKRSEARVFCKLFGIESVAALGAEQSLADCFLALTDRVAGQLDAEVAIDTLIYVHALPIQPGGEASITVQLCRRHAALHQVQRRYEINQHNCGGGFWGLMLAYRLLQQGIAKRVLLVVGDSLSGFDPIERYIPGCTLLGDGFAALVVDNHHTGVQLDRPYLHHRPEFYPGLFGDVDKNRGFYEAHYAMIDTALSAIGFSVQTHGALLPHNINRLTWMNYERINPALKEKIDLSLLPDVGHCCASDPFLMLGSWLQQPDRQRQPITLLSIGAGAFIGACNVYFPPQSTVSWEEGGRHDVAL</sequence>
<reference evidence="3" key="4">
    <citation type="submission" date="2017-11" db="EMBL/GenBank/DDBJ databases">
        <title>Complete genome sequence of Serratia sp. ATCC 39006.</title>
        <authorList>
            <person name="Hampton H.G."/>
            <person name="Jackson S.A."/>
            <person name="Jauregui R."/>
            <person name="Poulter G.T.M."/>
            <person name="Salmond G.P.C."/>
            <person name="Fineran P.C."/>
        </authorList>
    </citation>
    <scope>NUCLEOTIDE SEQUENCE</scope>
    <source>
        <strain evidence="3">ATCC 39006</strain>
    </source>
</reference>
<dbReference type="STRING" id="104623.Ser39006_02249"/>
<evidence type="ECO:0000259" key="1">
    <source>
        <dbReference type="Pfam" id="PF08545"/>
    </source>
</evidence>
<feature type="domain" description="Beta-ketoacyl-[acyl-carrier-protein] synthase III N-terminal" evidence="1">
    <location>
        <begin position="115"/>
        <end position="176"/>
    </location>
</feature>
<dbReference type="EMBL" id="CP025085">
    <property type="protein sequence ID" value="AUH01215.1"/>
    <property type="molecule type" value="Genomic_DNA"/>
</dbReference>
<dbReference type="Pfam" id="PF08545">
    <property type="entry name" value="ACP_syn_III"/>
    <property type="match status" value="1"/>
</dbReference>
<dbReference type="Proteomes" id="UP000017700">
    <property type="component" value="Chromosome"/>
</dbReference>
<gene>
    <name evidence="2" type="ORF">CWC46_16170</name>
    <name evidence="3" type="ORF">Ser39006_016170</name>
</gene>
<dbReference type="RefSeq" id="WP_021015515.1">
    <property type="nucleotide sequence ID" value="NZ_CP025084.1"/>
</dbReference>
<accession>A0A2I5TLW0</accession>
<dbReference type="KEGG" id="sera:Ser39006_016170"/>
<dbReference type="SUPFAM" id="SSF53901">
    <property type="entry name" value="Thiolase-like"/>
    <property type="match status" value="1"/>
</dbReference>
<reference evidence="3" key="2">
    <citation type="submission" date="2013-09" db="EMBL/GenBank/DDBJ databases">
        <authorList>
            <person name="Wang G."/>
            <person name="Yang Y."/>
            <person name="Su Y."/>
        </authorList>
    </citation>
    <scope>NUCLEOTIDE SEQUENCE</scope>
    <source>
        <strain evidence="3">ATCC 39006</strain>
    </source>
</reference>
<protein>
    <submittedName>
        <fullName evidence="3">3-oxoacyl-ACP synthase</fullName>
    </submittedName>
</protein>
<keyword evidence="4" id="KW-1185">Reference proteome</keyword>
<dbReference type="GO" id="GO:0006633">
    <property type="term" value="P:fatty acid biosynthetic process"/>
    <property type="evidence" value="ECO:0007669"/>
    <property type="project" value="InterPro"/>
</dbReference>
<dbReference type="KEGG" id="serq:CWC46_16170"/>
<evidence type="ECO:0000313" key="4">
    <source>
        <dbReference type="Proteomes" id="UP000017700"/>
    </source>
</evidence>
<name>A0A2I5TLW0_SERS3</name>
<dbReference type="EMBL" id="CP025084">
    <property type="protein sequence ID" value="AUH05536.1"/>
    <property type="molecule type" value="Genomic_DNA"/>
</dbReference>
<evidence type="ECO:0000313" key="3">
    <source>
        <dbReference type="EMBL" id="AUH05536.1"/>
    </source>
</evidence>